<feature type="transmembrane region" description="Helical" evidence="2">
    <location>
        <begin position="54"/>
        <end position="77"/>
    </location>
</feature>
<feature type="transmembrane region" description="Helical" evidence="2">
    <location>
        <begin position="26"/>
        <end position="48"/>
    </location>
</feature>
<evidence type="ECO:0000256" key="1">
    <source>
        <dbReference type="SAM" id="MobiDB-lite"/>
    </source>
</evidence>
<dbReference type="RefSeq" id="WP_376977878.1">
    <property type="nucleotide sequence ID" value="NZ_JBHLSV010000002.1"/>
</dbReference>
<feature type="transmembrane region" description="Helical" evidence="2">
    <location>
        <begin position="365"/>
        <end position="385"/>
    </location>
</feature>
<keyword evidence="2" id="KW-1133">Transmembrane helix</keyword>
<gene>
    <name evidence="3" type="ORF">ACFFF6_02410</name>
</gene>
<reference evidence="3 4" key="1">
    <citation type="submission" date="2024-09" db="EMBL/GenBank/DDBJ databases">
        <authorList>
            <person name="Sun Q."/>
            <person name="Mori K."/>
        </authorList>
    </citation>
    <scope>NUCLEOTIDE SEQUENCE [LARGE SCALE GENOMIC DNA]</scope>
    <source>
        <strain evidence="3 4">CICC 10874</strain>
    </source>
</reference>
<keyword evidence="2" id="KW-0812">Transmembrane</keyword>
<feature type="compositionally biased region" description="Low complexity" evidence="1">
    <location>
        <begin position="1"/>
        <end position="16"/>
    </location>
</feature>
<keyword evidence="2" id="KW-0472">Membrane</keyword>
<feature type="transmembrane region" description="Helical" evidence="2">
    <location>
        <begin position="206"/>
        <end position="224"/>
    </location>
</feature>
<comment type="caution">
    <text evidence="3">The sequence shown here is derived from an EMBL/GenBank/DDBJ whole genome shotgun (WGS) entry which is preliminary data.</text>
</comment>
<feature type="transmembrane region" description="Helical" evidence="2">
    <location>
        <begin position="183"/>
        <end position="199"/>
    </location>
</feature>
<feature type="region of interest" description="Disordered" evidence="1">
    <location>
        <begin position="1"/>
        <end position="25"/>
    </location>
</feature>
<sequence length="482" mass="50017">MSAVPVRRAPVRPAAPSRDRTAPRGLGPPAAILTLAPALLVLAAHLWATTDPQAMIHASLLIAAIGMVHGMALFVVLGGDRISLPGYFQVGSAVIVGASGLLVAPDPYFLEVPQPDRWVHAALFAATSAQIGIGALSLRTDPPAPAPPALLPDAAALRAQLAGTLLLAGSLVLGVRLGPFLDGFGFAAILLVCVAALLSRKGLRSPLNVVLVLAGLAAYPVLVISGTGRLRAIALALAVGYLAFLRYGRRWMKTLGVLAAPVILAALGLWRREYEEAMTGQHGNDTGLSSMFVAIGNLGSLIHDSEHGLAPTLGTSLLSPLGAALPDALRPAWIPEATGYELAAFTDPELYGTGFSTVASVYGDLWWNLGLLGLVAGTPVLALLLGRIDAEAVRALQRADGAPHRLLLAVLLLALLGGVGDLVWSGFHTWIVRMYARAAALPLLGLGMLLLPVRSTPTFVSLAAVSPADDLRPAAAPRRAER</sequence>
<evidence type="ECO:0000313" key="3">
    <source>
        <dbReference type="EMBL" id="MFC0672804.1"/>
    </source>
</evidence>
<keyword evidence="4" id="KW-1185">Reference proteome</keyword>
<accession>A0ABV6R8B2</accession>
<name>A0ABV6R8B2_9MICO</name>
<feature type="transmembrane region" description="Helical" evidence="2">
    <location>
        <begin position="84"/>
        <end position="105"/>
    </location>
</feature>
<dbReference type="EMBL" id="JBHLSV010000002">
    <property type="protein sequence ID" value="MFC0672804.1"/>
    <property type="molecule type" value="Genomic_DNA"/>
</dbReference>
<organism evidence="3 4">
    <name type="scientific">Brachybacterium hainanense</name>
    <dbReference type="NCBI Taxonomy" id="1541174"/>
    <lineage>
        <taxon>Bacteria</taxon>
        <taxon>Bacillati</taxon>
        <taxon>Actinomycetota</taxon>
        <taxon>Actinomycetes</taxon>
        <taxon>Micrococcales</taxon>
        <taxon>Dermabacteraceae</taxon>
        <taxon>Brachybacterium</taxon>
    </lineage>
</organism>
<evidence type="ECO:0000313" key="4">
    <source>
        <dbReference type="Proteomes" id="UP001589793"/>
    </source>
</evidence>
<feature type="transmembrane region" description="Helical" evidence="2">
    <location>
        <begin position="406"/>
        <end position="424"/>
    </location>
</feature>
<feature type="transmembrane region" description="Helical" evidence="2">
    <location>
        <begin position="230"/>
        <end position="247"/>
    </location>
</feature>
<evidence type="ECO:0000256" key="2">
    <source>
        <dbReference type="SAM" id="Phobius"/>
    </source>
</evidence>
<proteinExistence type="predicted"/>
<feature type="transmembrane region" description="Helical" evidence="2">
    <location>
        <begin position="254"/>
        <end position="270"/>
    </location>
</feature>
<protein>
    <submittedName>
        <fullName evidence="3">Uncharacterized protein</fullName>
    </submittedName>
</protein>
<dbReference type="Proteomes" id="UP001589793">
    <property type="component" value="Unassembled WGS sequence"/>
</dbReference>